<protein>
    <submittedName>
        <fullName evidence="3">Glycerate kinase</fullName>
    </submittedName>
</protein>
<dbReference type="SUPFAM" id="SSF82544">
    <property type="entry name" value="GckA/TtuD-like"/>
    <property type="match status" value="1"/>
</dbReference>
<evidence type="ECO:0000259" key="1">
    <source>
        <dbReference type="Pfam" id="PF05161"/>
    </source>
</evidence>
<gene>
    <name evidence="3" type="ORF">ACETIH_07530</name>
</gene>
<dbReference type="InterPro" id="IPR025286">
    <property type="entry name" value="MOFRL_assoc_dom"/>
</dbReference>
<dbReference type="RefSeq" id="WP_377029279.1">
    <property type="nucleotide sequence ID" value="NZ_JBHOMY010000018.1"/>
</dbReference>
<dbReference type="Pfam" id="PF05161">
    <property type="entry name" value="MOFRL"/>
    <property type="match status" value="1"/>
</dbReference>
<dbReference type="InterPro" id="IPR037035">
    <property type="entry name" value="GK-like_C_sf"/>
</dbReference>
<proteinExistence type="predicted"/>
<keyword evidence="3" id="KW-0418">Kinase</keyword>
<evidence type="ECO:0000313" key="3">
    <source>
        <dbReference type="EMBL" id="MFC1456565.1"/>
    </source>
</evidence>
<evidence type="ECO:0000313" key="4">
    <source>
        <dbReference type="Proteomes" id="UP001593940"/>
    </source>
</evidence>
<dbReference type="Gene3D" id="3.40.50.10180">
    <property type="entry name" value="Glycerate kinase, MOFRL-like N-terminal domain"/>
    <property type="match status" value="1"/>
</dbReference>
<dbReference type="GO" id="GO:0016301">
    <property type="term" value="F:kinase activity"/>
    <property type="evidence" value="ECO:0007669"/>
    <property type="project" value="UniProtKB-KW"/>
</dbReference>
<comment type="caution">
    <text evidence="3">The sequence shown here is derived from an EMBL/GenBank/DDBJ whole genome shotgun (WGS) entry which is preliminary data.</text>
</comment>
<reference evidence="3 4" key="1">
    <citation type="submission" date="2024-09" db="EMBL/GenBank/DDBJ databases">
        <title>Nodulacao em especies de Leguminosae Basais da Amazonia e Caracterizacao dos Rizobios e Bacterias Associadas aos Nodulos.</title>
        <authorList>
            <person name="Jambeiro I.C.A."/>
            <person name="Lopes I.S."/>
            <person name="Aguiar E.R.G.R."/>
            <person name="Santos A.F.J."/>
            <person name="Dos Santos J.M.F."/>
            <person name="Gross E."/>
        </authorList>
    </citation>
    <scope>NUCLEOTIDE SEQUENCE [LARGE SCALE GENOMIC DNA]</scope>
    <source>
        <strain evidence="3 4">BRUESC1165</strain>
    </source>
</reference>
<dbReference type="InterPro" id="IPR038614">
    <property type="entry name" value="GK_N_sf"/>
</dbReference>
<dbReference type="Pfam" id="PF13660">
    <property type="entry name" value="DUF4147"/>
    <property type="match status" value="1"/>
</dbReference>
<feature type="domain" description="MOFRL-associated" evidence="2">
    <location>
        <begin position="11"/>
        <end position="230"/>
    </location>
</feature>
<dbReference type="Gene3D" id="3.40.1480.10">
    <property type="entry name" value="MOFRL domain"/>
    <property type="match status" value="1"/>
</dbReference>
<evidence type="ECO:0000259" key="2">
    <source>
        <dbReference type="Pfam" id="PF13660"/>
    </source>
</evidence>
<dbReference type="InterPro" id="IPR007835">
    <property type="entry name" value="MOFRL"/>
</dbReference>
<dbReference type="PANTHER" id="PTHR12227:SF0">
    <property type="entry name" value="GLYCERATE KINASE"/>
    <property type="match status" value="1"/>
</dbReference>
<keyword evidence="4" id="KW-1185">Reference proteome</keyword>
<dbReference type="Proteomes" id="UP001593940">
    <property type="component" value="Unassembled WGS sequence"/>
</dbReference>
<feature type="domain" description="MOFRL" evidence="1">
    <location>
        <begin position="311"/>
        <end position="415"/>
    </location>
</feature>
<name>A0ABV6Y677_9HYPH</name>
<keyword evidence="3" id="KW-0808">Transferase</keyword>
<dbReference type="EMBL" id="JBHOMY010000018">
    <property type="protein sequence ID" value="MFC1456565.1"/>
    <property type="molecule type" value="Genomic_DNA"/>
</dbReference>
<dbReference type="PANTHER" id="PTHR12227">
    <property type="entry name" value="GLYCERATE KINASE"/>
    <property type="match status" value="1"/>
</dbReference>
<sequence>MAVDHDPKTFLTSLFAAAVAAADPYEAIKANLPERPKGRTIVIGAGKASGEMARAFETLWGGPLEGVVVTRHGSHTSCQRIEVIEASHPVPDVASLMASRRLMETVSGLTEDDLVVALISGGGSSLLALPQDSLTLEDEIAVAEVLLASGAPISAMNVVRTQLSAIKGGRLALAAYPAKVVTLIVSDIPGDDPGLVASGPTVANRALPADALRIIERHRLRLPARVMDFLRSRNGTDADPDHPCFARNEVKVIVSAAASLAAAAARAEKLGVRAVVLGDAIEGEAREVAKAHVATVDDILRKGGPPEQPLVLLSGGECTVTIRGDGKGGRNTEFLLALAIEIAGRDGLFALAADTDGIDGSEDNAGAFADGSTVARLAARGFEAHHLLARNDAWTAFNAVNDLFVTGPTGTNVNDFRAILIM</sequence>
<dbReference type="InterPro" id="IPR039760">
    <property type="entry name" value="MOFRL_protein"/>
</dbReference>
<organism evidence="3 4">
    <name type="scientific">Microvirga arabica</name>
    <dbReference type="NCBI Taxonomy" id="1128671"/>
    <lineage>
        <taxon>Bacteria</taxon>
        <taxon>Pseudomonadati</taxon>
        <taxon>Pseudomonadota</taxon>
        <taxon>Alphaproteobacteria</taxon>
        <taxon>Hyphomicrobiales</taxon>
        <taxon>Methylobacteriaceae</taxon>
        <taxon>Microvirga</taxon>
    </lineage>
</organism>
<accession>A0ABV6Y677</accession>